<organism evidence="1 2">
    <name type="scientific">Bacillus badius</name>
    <dbReference type="NCBI Taxonomy" id="1455"/>
    <lineage>
        <taxon>Bacteria</taxon>
        <taxon>Bacillati</taxon>
        <taxon>Bacillota</taxon>
        <taxon>Bacilli</taxon>
        <taxon>Bacillales</taxon>
        <taxon>Bacillaceae</taxon>
        <taxon>Pseudobacillus</taxon>
    </lineage>
</organism>
<comment type="caution">
    <text evidence="1">The sequence shown here is derived from an EMBL/GenBank/DDBJ whole genome shotgun (WGS) entry which is preliminary data.</text>
</comment>
<protein>
    <submittedName>
        <fullName evidence="1">Uncharacterized protein</fullName>
    </submittedName>
</protein>
<accession>A0ABR5AUL3</accession>
<dbReference type="EMBL" id="JXLP01000009">
    <property type="protein sequence ID" value="KIL78300.1"/>
    <property type="molecule type" value="Genomic_DNA"/>
</dbReference>
<keyword evidence="2" id="KW-1185">Reference proteome</keyword>
<evidence type="ECO:0000313" key="2">
    <source>
        <dbReference type="Proteomes" id="UP000031982"/>
    </source>
</evidence>
<reference evidence="1 2" key="1">
    <citation type="submission" date="2015-01" db="EMBL/GenBank/DDBJ databases">
        <title>Genome Assembly of Bacillus badius MTCC 1458.</title>
        <authorList>
            <person name="Verma A."/>
            <person name="Khatri I."/>
            <person name="Mual P."/>
            <person name="Subramanian S."/>
            <person name="Krishnamurthi S."/>
        </authorList>
    </citation>
    <scope>NUCLEOTIDE SEQUENCE [LARGE SCALE GENOMIC DNA]</scope>
    <source>
        <strain evidence="1 2">MTCC 1458</strain>
    </source>
</reference>
<name>A0ABR5AUL3_BACBA</name>
<sequence>MPAGMEISLFLRKENGLSPKIIFHELLGQALSRFFKGKSR</sequence>
<gene>
    <name evidence="1" type="ORF">SD77_3980</name>
</gene>
<dbReference type="Proteomes" id="UP000031982">
    <property type="component" value="Unassembled WGS sequence"/>
</dbReference>
<proteinExistence type="predicted"/>
<evidence type="ECO:0000313" key="1">
    <source>
        <dbReference type="EMBL" id="KIL78300.1"/>
    </source>
</evidence>